<accession>A0A7J0FCW6</accession>
<dbReference type="EMBL" id="BJWL01000011">
    <property type="protein sequence ID" value="GFY96522.1"/>
    <property type="molecule type" value="Genomic_DNA"/>
</dbReference>
<protein>
    <submittedName>
        <fullName evidence="1">Uncharacterized protein</fullName>
    </submittedName>
</protein>
<dbReference type="Proteomes" id="UP000585474">
    <property type="component" value="Unassembled WGS sequence"/>
</dbReference>
<name>A0A7J0FCW6_9ERIC</name>
<organism evidence="1 2">
    <name type="scientific">Actinidia rufa</name>
    <dbReference type="NCBI Taxonomy" id="165716"/>
    <lineage>
        <taxon>Eukaryota</taxon>
        <taxon>Viridiplantae</taxon>
        <taxon>Streptophyta</taxon>
        <taxon>Embryophyta</taxon>
        <taxon>Tracheophyta</taxon>
        <taxon>Spermatophyta</taxon>
        <taxon>Magnoliopsida</taxon>
        <taxon>eudicotyledons</taxon>
        <taxon>Gunneridae</taxon>
        <taxon>Pentapetalae</taxon>
        <taxon>asterids</taxon>
        <taxon>Ericales</taxon>
        <taxon>Actinidiaceae</taxon>
        <taxon>Actinidia</taxon>
    </lineage>
</organism>
<proteinExistence type="predicted"/>
<evidence type="ECO:0000313" key="1">
    <source>
        <dbReference type="EMBL" id="GFY96522.1"/>
    </source>
</evidence>
<comment type="caution">
    <text evidence="1">The sequence shown here is derived from an EMBL/GenBank/DDBJ whole genome shotgun (WGS) entry which is preliminary data.</text>
</comment>
<evidence type="ECO:0000313" key="2">
    <source>
        <dbReference type="Proteomes" id="UP000585474"/>
    </source>
</evidence>
<reference evidence="1 2" key="1">
    <citation type="submission" date="2019-07" db="EMBL/GenBank/DDBJ databases">
        <title>De Novo Assembly of kiwifruit Actinidia rufa.</title>
        <authorList>
            <person name="Sugita-Konishi S."/>
            <person name="Sato K."/>
            <person name="Mori E."/>
            <person name="Abe Y."/>
            <person name="Kisaki G."/>
            <person name="Hamano K."/>
            <person name="Suezawa K."/>
            <person name="Otani M."/>
            <person name="Fukuda T."/>
            <person name="Manabe T."/>
            <person name="Gomi K."/>
            <person name="Tabuchi M."/>
            <person name="Akimitsu K."/>
            <person name="Kataoka I."/>
        </authorList>
    </citation>
    <scope>NUCLEOTIDE SEQUENCE [LARGE SCALE GENOMIC DNA]</scope>
    <source>
        <strain evidence="2">cv. Fuchu</strain>
    </source>
</reference>
<dbReference type="OrthoDB" id="1509437at2759"/>
<gene>
    <name evidence="1" type="ORF">Acr_11g0008280</name>
</gene>
<dbReference type="AlphaFoldDB" id="A0A7J0FCW6"/>
<sequence>MRTNAGEAMVGAKVGPEVTMASSTGGAVIIKREPRFKPKGPRSLVPPRRKLVKKMMFNSMAQAIASCFYTNNMKKKIFSD</sequence>
<keyword evidence="2" id="KW-1185">Reference proteome</keyword>